<comment type="caution">
    <text evidence="9">The sequence shown here is derived from an EMBL/GenBank/DDBJ whole genome shotgun (WGS) entry which is preliminary data.</text>
</comment>
<reference evidence="9 10" key="1">
    <citation type="submission" date="2016-08" db="EMBL/GenBank/DDBJ databases">
        <title>Draft genome of Fabibacter sp. strain SK-8.</title>
        <authorList>
            <person name="Wong S.-K."/>
            <person name="Hamasaki K."/>
            <person name="Yoshizawa S."/>
        </authorList>
    </citation>
    <scope>NUCLEOTIDE SEQUENCE [LARGE SCALE GENOMIC DNA]</scope>
    <source>
        <strain evidence="9 10">SK-8</strain>
    </source>
</reference>
<evidence type="ECO:0000256" key="6">
    <source>
        <dbReference type="ARBA" id="ARBA00022989"/>
    </source>
</evidence>
<dbReference type="GO" id="GO:0016780">
    <property type="term" value="F:phosphotransferase activity, for other substituted phosphate groups"/>
    <property type="evidence" value="ECO:0007669"/>
    <property type="project" value="TreeGrafter"/>
</dbReference>
<dbReference type="SUPFAM" id="SSF53335">
    <property type="entry name" value="S-adenosyl-L-methionine-dependent methyltransferases"/>
    <property type="match status" value="1"/>
</dbReference>
<protein>
    <recommendedName>
        <fullName evidence="8">Bacterial sugar transferase domain-containing protein</fullName>
    </recommendedName>
</protein>
<keyword evidence="3" id="KW-1003">Cell membrane</keyword>
<gene>
    <name evidence="9" type="ORF">BFP71_03645</name>
</gene>
<organism evidence="9 10">
    <name type="scientific">Roseivirga misakiensis</name>
    <dbReference type="NCBI Taxonomy" id="1563681"/>
    <lineage>
        <taxon>Bacteria</taxon>
        <taxon>Pseudomonadati</taxon>
        <taxon>Bacteroidota</taxon>
        <taxon>Cytophagia</taxon>
        <taxon>Cytophagales</taxon>
        <taxon>Roseivirgaceae</taxon>
        <taxon>Roseivirga</taxon>
    </lineage>
</organism>
<comment type="similarity">
    <text evidence="2">Belongs to the bacterial sugar transferase family.</text>
</comment>
<dbReference type="InterPro" id="IPR029063">
    <property type="entry name" value="SAM-dependent_MTases_sf"/>
</dbReference>
<proteinExistence type="inferred from homology"/>
<dbReference type="AlphaFoldDB" id="A0A1E5T5Y9"/>
<evidence type="ECO:0000256" key="1">
    <source>
        <dbReference type="ARBA" id="ARBA00004236"/>
    </source>
</evidence>
<dbReference type="STRING" id="1563681.BFP71_03645"/>
<name>A0A1E5T5Y9_9BACT</name>
<evidence type="ECO:0000256" key="5">
    <source>
        <dbReference type="ARBA" id="ARBA00022692"/>
    </source>
</evidence>
<dbReference type="OrthoDB" id="9808602at2"/>
<keyword evidence="4" id="KW-0808">Transferase</keyword>
<dbReference type="GO" id="GO:0005886">
    <property type="term" value="C:plasma membrane"/>
    <property type="evidence" value="ECO:0007669"/>
    <property type="project" value="UniProtKB-SubCell"/>
</dbReference>
<feature type="domain" description="Bacterial sugar transferase" evidence="8">
    <location>
        <begin position="195"/>
        <end position="349"/>
    </location>
</feature>
<dbReference type="PANTHER" id="PTHR30576:SF4">
    <property type="entry name" value="UNDECAPRENYL-PHOSPHATE GALACTOSE PHOSPHOTRANSFERASE"/>
    <property type="match status" value="1"/>
</dbReference>
<evidence type="ECO:0000259" key="8">
    <source>
        <dbReference type="Pfam" id="PF02397"/>
    </source>
</evidence>
<evidence type="ECO:0000256" key="2">
    <source>
        <dbReference type="ARBA" id="ARBA00006464"/>
    </source>
</evidence>
<dbReference type="Proteomes" id="UP000095552">
    <property type="component" value="Unassembled WGS sequence"/>
</dbReference>
<keyword evidence="5" id="KW-0812">Transmembrane</keyword>
<dbReference type="PANTHER" id="PTHR30576">
    <property type="entry name" value="COLANIC BIOSYNTHESIS UDP-GLUCOSE LIPID CARRIER TRANSFERASE"/>
    <property type="match status" value="1"/>
</dbReference>
<evidence type="ECO:0000313" key="10">
    <source>
        <dbReference type="Proteomes" id="UP000095552"/>
    </source>
</evidence>
<keyword evidence="7" id="KW-0472">Membrane</keyword>
<sequence>MSVDNIYGDVKYDLLLESLPKCAFELVNDYILTEGSKDYYAFETSSTFNIRNTLNNRKCDAIVNLKPTNDLGYINKFFECVNTSLKTGGRFFIVAEMALQRKRRILKKYPFGLNWMLYFMDFVFHRVFPKLEPTRRFYFFIKGSRSRVLHEIEVLGRLYSCGFELVKKRKANGLTYMVLEKVSEPTYSMEPTYGLFIRLNRVGKGGKKIKVRKLRSMYAYSEFIQEYIYQNYSLAEGGKLKRDPRVSKAGKIFRKYWIDELPMIWNLLNGDLKLVGVRPLSPHYLSLYPETAVEARLKTKPGLVPPFYCDMPKTFDEIVASEMKYLEAYRKNPLGTDIRYFFLAVKNILFKGARSQ</sequence>
<dbReference type="InterPro" id="IPR003362">
    <property type="entry name" value="Bact_transf"/>
</dbReference>
<evidence type="ECO:0000256" key="7">
    <source>
        <dbReference type="ARBA" id="ARBA00023136"/>
    </source>
</evidence>
<keyword evidence="10" id="KW-1185">Reference proteome</keyword>
<evidence type="ECO:0000256" key="4">
    <source>
        <dbReference type="ARBA" id="ARBA00022679"/>
    </source>
</evidence>
<dbReference type="RefSeq" id="WP_069834078.1">
    <property type="nucleotide sequence ID" value="NZ_MDGQ01000003.1"/>
</dbReference>
<evidence type="ECO:0000256" key="3">
    <source>
        <dbReference type="ARBA" id="ARBA00022475"/>
    </source>
</evidence>
<dbReference type="EMBL" id="MDGQ01000003">
    <property type="protein sequence ID" value="OEK06766.1"/>
    <property type="molecule type" value="Genomic_DNA"/>
</dbReference>
<accession>A0A1E5T5Y9</accession>
<evidence type="ECO:0000313" key="9">
    <source>
        <dbReference type="EMBL" id="OEK06766.1"/>
    </source>
</evidence>
<comment type="subcellular location">
    <subcellularLocation>
        <location evidence="1">Cell membrane</location>
    </subcellularLocation>
</comment>
<keyword evidence="6" id="KW-1133">Transmembrane helix</keyword>
<dbReference type="Pfam" id="PF02397">
    <property type="entry name" value="Bac_transf"/>
    <property type="match status" value="1"/>
</dbReference>